<accession>A0A0V1FWS0</accession>
<proteinExistence type="predicted"/>
<dbReference type="EMBL" id="JYDT01000022">
    <property type="protein sequence ID" value="KRY90393.1"/>
    <property type="molecule type" value="Genomic_DNA"/>
</dbReference>
<name>A0A0V1FWS0_TRIPS</name>
<organism evidence="1 2">
    <name type="scientific">Trichinella pseudospiralis</name>
    <name type="common">Parasitic roundworm</name>
    <dbReference type="NCBI Taxonomy" id="6337"/>
    <lineage>
        <taxon>Eukaryota</taxon>
        <taxon>Metazoa</taxon>
        <taxon>Ecdysozoa</taxon>
        <taxon>Nematoda</taxon>
        <taxon>Enoplea</taxon>
        <taxon>Dorylaimia</taxon>
        <taxon>Trichinellida</taxon>
        <taxon>Trichinellidae</taxon>
        <taxon>Trichinella</taxon>
    </lineage>
</organism>
<dbReference type="AlphaFoldDB" id="A0A0V1FWS0"/>
<comment type="caution">
    <text evidence="1">The sequence shown here is derived from an EMBL/GenBank/DDBJ whole genome shotgun (WGS) entry which is preliminary data.</text>
</comment>
<evidence type="ECO:0000313" key="2">
    <source>
        <dbReference type="Proteomes" id="UP000054995"/>
    </source>
</evidence>
<sequence length="69" mass="7708">MIVNASQSPEKMMSLKYQLPLLLRTGLIKPCAGAFCLQKKHTSNLSAKLHSRVLLHLFILLTVDSLCSR</sequence>
<dbReference type="Proteomes" id="UP000054995">
    <property type="component" value="Unassembled WGS sequence"/>
</dbReference>
<evidence type="ECO:0000313" key="1">
    <source>
        <dbReference type="EMBL" id="KRY90393.1"/>
    </source>
</evidence>
<dbReference type="OrthoDB" id="5916388at2759"/>
<reference evidence="1 2" key="1">
    <citation type="submission" date="2015-01" db="EMBL/GenBank/DDBJ databases">
        <title>Evolution of Trichinella species and genotypes.</title>
        <authorList>
            <person name="Korhonen P.K."/>
            <person name="Edoardo P."/>
            <person name="Giuseppe L.R."/>
            <person name="Gasser R.B."/>
        </authorList>
    </citation>
    <scope>NUCLEOTIDE SEQUENCE [LARGE SCALE GENOMIC DNA]</scope>
    <source>
        <strain evidence="1">ISS470</strain>
    </source>
</reference>
<keyword evidence="2" id="KW-1185">Reference proteome</keyword>
<protein>
    <submittedName>
        <fullName evidence="1">Uncharacterized protein</fullName>
    </submittedName>
</protein>
<gene>
    <name evidence="1" type="ORF">T4D_13022</name>
</gene>